<gene>
    <name evidence="2" type="ORF">FEF27_01805</name>
</gene>
<evidence type="ECO:0000313" key="2">
    <source>
        <dbReference type="EMBL" id="TLP79362.1"/>
    </source>
</evidence>
<protein>
    <submittedName>
        <fullName evidence="2">Uncharacterized protein</fullName>
    </submittedName>
</protein>
<keyword evidence="1" id="KW-0472">Membrane</keyword>
<name>A0A5R9AKN1_9MICC</name>
<keyword evidence="1" id="KW-1133">Transmembrane helix</keyword>
<comment type="caution">
    <text evidence="2">The sequence shown here is derived from an EMBL/GenBank/DDBJ whole genome shotgun (WGS) entry which is preliminary data.</text>
</comment>
<feature type="transmembrane region" description="Helical" evidence="1">
    <location>
        <begin position="49"/>
        <end position="65"/>
    </location>
</feature>
<dbReference type="OrthoDB" id="3388334at2"/>
<evidence type="ECO:0000256" key="1">
    <source>
        <dbReference type="SAM" id="Phobius"/>
    </source>
</evidence>
<evidence type="ECO:0000313" key="3">
    <source>
        <dbReference type="Proteomes" id="UP000306544"/>
    </source>
</evidence>
<feature type="transmembrane region" description="Helical" evidence="1">
    <location>
        <begin position="217"/>
        <end position="239"/>
    </location>
</feature>
<proteinExistence type="predicted"/>
<feature type="transmembrane region" description="Helical" evidence="1">
    <location>
        <begin position="85"/>
        <end position="108"/>
    </location>
</feature>
<dbReference type="Proteomes" id="UP000306544">
    <property type="component" value="Unassembled WGS sequence"/>
</dbReference>
<feature type="transmembrane region" description="Helical" evidence="1">
    <location>
        <begin position="176"/>
        <end position="196"/>
    </location>
</feature>
<feature type="transmembrane region" description="Helical" evidence="1">
    <location>
        <begin position="120"/>
        <end position="143"/>
    </location>
</feature>
<accession>A0A5R9AKN1</accession>
<keyword evidence="1" id="KW-0812">Transmembrane</keyword>
<dbReference type="RefSeq" id="WP_138169123.1">
    <property type="nucleotide sequence ID" value="NZ_VAWA01000002.1"/>
</dbReference>
<sequence length="240" mass="24776">MLLLAAILVIIGLGDILRSLLQTGTFGTIAALGGVAALVLLATGLLTGIPWWAVALCGIPALLWFHTISVRQPTGSVRGTAPQVLVFVLLCGGLTVLGDTVAPAGEVVPVPAVGRFDTELAALAAGVALFHVVSANAVVRLALSAEKHGRSAAESELLVRKPQLKGGRWIGPLERITLTGLLVAGAYPVAAGLIAAKGIIRFPEMHQDRAEGNKAEYFLVGSFVSWTIAIIAAGLLWSVA</sequence>
<keyword evidence="3" id="KW-1185">Reference proteome</keyword>
<dbReference type="AlphaFoldDB" id="A0A5R9AKN1"/>
<organism evidence="2 3">
    <name type="scientific">Nesterenkonia sphaerica</name>
    <dbReference type="NCBI Taxonomy" id="1804988"/>
    <lineage>
        <taxon>Bacteria</taxon>
        <taxon>Bacillati</taxon>
        <taxon>Actinomycetota</taxon>
        <taxon>Actinomycetes</taxon>
        <taxon>Micrococcales</taxon>
        <taxon>Micrococcaceae</taxon>
        <taxon>Nesterenkonia</taxon>
    </lineage>
</organism>
<feature type="transmembrane region" description="Helical" evidence="1">
    <location>
        <begin position="24"/>
        <end position="42"/>
    </location>
</feature>
<reference evidence="2 3" key="1">
    <citation type="submission" date="2019-05" db="EMBL/GenBank/DDBJ databases">
        <title>Nesterenkonia sp. GY239, isolated from the Southern Atlantic Ocean.</title>
        <authorList>
            <person name="Zhang G."/>
        </authorList>
    </citation>
    <scope>NUCLEOTIDE SEQUENCE [LARGE SCALE GENOMIC DNA]</scope>
    <source>
        <strain evidence="2 3">GY239</strain>
    </source>
</reference>
<dbReference type="EMBL" id="VAWA01000002">
    <property type="protein sequence ID" value="TLP79362.1"/>
    <property type="molecule type" value="Genomic_DNA"/>
</dbReference>